<dbReference type="EMBL" id="GBRH01224699">
    <property type="protein sequence ID" value="JAD73196.1"/>
    <property type="molecule type" value="Transcribed_RNA"/>
</dbReference>
<accession>A0A0A9CC93</accession>
<protein>
    <submittedName>
        <fullName evidence="1">Uncharacterized protein</fullName>
    </submittedName>
</protein>
<dbReference type="AlphaFoldDB" id="A0A0A9CC93"/>
<evidence type="ECO:0000313" key="1">
    <source>
        <dbReference type="EMBL" id="JAD73196.1"/>
    </source>
</evidence>
<proteinExistence type="predicted"/>
<name>A0A0A9CC93_ARUDO</name>
<sequence>MTQHEPCVLTPSMSELHSFLWAKFTNRDLNFVSRKQKSLLRSKPC</sequence>
<reference evidence="1" key="2">
    <citation type="journal article" date="2015" name="Data Brief">
        <title>Shoot transcriptome of the giant reed, Arundo donax.</title>
        <authorList>
            <person name="Barrero R.A."/>
            <person name="Guerrero F.D."/>
            <person name="Moolhuijzen P."/>
            <person name="Goolsby J.A."/>
            <person name="Tidwell J."/>
            <person name="Bellgard S.E."/>
            <person name="Bellgard M.I."/>
        </authorList>
    </citation>
    <scope>NUCLEOTIDE SEQUENCE</scope>
    <source>
        <tissue evidence="1">Shoot tissue taken approximately 20 cm above the soil surface</tissue>
    </source>
</reference>
<reference evidence="1" key="1">
    <citation type="submission" date="2014-09" db="EMBL/GenBank/DDBJ databases">
        <authorList>
            <person name="Magalhaes I.L.F."/>
            <person name="Oliveira U."/>
            <person name="Santos F.R."/>
            <person name="Vidigal T.H.D.A."/>
            <person name="Brescovit A.D."/>
            <person name="Santos A.J."/>
        </authorList>
    </citation>
    <scope>NUCLEOTIDE SEQUENCE</scope>
    <source>
        <tissue evidence="1">Shoot tissue taken approximately 20 cm above the soil surface</tissue>
    </source>
</reference>
<organism evidence="1">
    <name type="scientific">Arundo donax</name>
    <name type="common">Giant reed</name>
    <name type="synonym">Donax arundinaceus</name>
    <dbReference type="NCBI Taxonomy" id="35708"/>
    <lineage>
        <taxon>Eukaryota</taxon>
        <taxon>Viridiplantae</taxon>
        <taxon>Streptophyta</taxon>
        <taxon>Embryophyta</taxon>
        <taxon>Tracheophyta</taxon>
        <taxon>Spermatophyta</taxon>
        <taxon>Magnoliopsida</taxon>
        <taxon>Liliopsida</taxon>
        <taxon>Poales</taxon>
        <taxon>Poaceae</taxon>
        <taxon>PACMAD clade</taxon>
        <taxon>Arundinoideae</taxon>
        <taxon>Arundineae</taxon>
        <taxon>Arundo</taxon>
    </lineage>
</organism>